<organism evidence="2 3">
    <name type="scientific">Mycena pura</name>
    <dbReference type="NCBI Taxonomy" id="153505"/>
    <lineage>
        <taxon>Eukaryota</taxon>
        <taxon>Fungi</taxon>
        <taxon>Dikarya</taxon>
        <taxon>Basidiomycota</taxon>
        <taxon>Agaricomycotina</taxon>
        <taxon>Agaricomycetes</taxon>
        <taxon>Agaricomycetidae</taxon>
        <taxon>Agaricales</taxon>
        <taxon>Marasmiineae</taxon>
        <taxon>Mycenaceae</taxon>
        <taxon>Mycena</taxon>
    </lineage>
</organism>
<feature type="compositionally biased region" description="Pro residues" evidence="1">
    <location>
        <begin position="115"/>
        <end position="133"/>
    </location>
</feature>
<dbReference type="AlphaFoldDB" id="A0AAD6VKN5"/>
<sequence>MSVRLSASPSKIPKMDKKGKMSKTNPRRIVSKVELESTHSSQQCGPKPLASASKIVVKLWLTQAPTKTSVIKLQARCQACVSSPQDVKLKSLASLLNNKLSLLLPQSSLFTIPAPVPRPRTVRPPPAPPPLSPPENAAPHTTRSSAHATNGCYCPRSRLCSACARLGSLIRASGRCIPPAQTPRALESAVESDLLFDAGDFEDEEGRGRMALKWTRTASHAHARLAHAHHAQAQGRFTLEVPAPASETSASSTGWNATSPAQRTLLTRARCSRRRQRPGR</sequence>
<name>A0AAD6VKN5_9AGAR</name>
<comment type="caution">
    <text evidence="2">The sequence shown here is derived from an EMBL/GenBank/DDBJ whole genome shotgun (WGS) entry which is preliminary data.</text>
</comment>
<feature type="region of interest" description="Disordered" evidence="1">
    <location>
        <begin position="243"/>
        <end position="280"/>
    </location>
</feature>
<feature type="region of interest" description="Disordered" evidence="1">
    <location>
        <begin position="115"/>
        <end position="147"/>
    </location>
</feature>
<gene>
    <name evidence="2" type="ORF">GGX14DRAFT_562274</name>
</gene>
<evidence type="ECO:0000313" key="3">
    <source>
        <dbReference type="Proteomes" id="UP001219525"/>
    </source>
</evidence>
<feature type="compositionally biased region" description="Polar residues" evidence="1">
    <location>
        <begin position="254"/>
        <end position="265"/>
    </location>
</feature>
<protein>
    <submittedName>
        <fullName evidence="2">Uncharacterized protein</fullName>
    </submittedName>
</protein>
<evidence type="ECO:0000256" key="1">
    <source>
        <dbReference type="SAM" id="MobiDB-lite"/>
    </source>
</evidence>
<keyword evidence="3" id="KW-1185">Reference proteome</keyword>
<dbReference type="EMBL" id="JARJCW010000016">
    <property type="protein sequence ID" value="KAJ7215817.1"/>
    <property type="molecule type" value="Genomic_DNA"/>
</dbReference>
<reference evidence="2" key="1">
    <citation type="submission" date="2023-03" db="EMBL/GenBank/DDBJ databases">
        <title>Massive genome expansion in bonnet fungi (Mycena s.s.) driven by repeated elements and novel gene families across ecological guilds.</title>
        <authorList>
            <consortium name="Lawrence Berkeley National Laboratory"/>
            <person name="Harder C.B."/>
            <person name="Miyauchi S."/>
            <person name="Viragh M."/>
            <person name="Kuo A."/>
            <person name="Thoen E."/>
            <person name="Andreopoulos B."/>
            <person name="Lu D."/>
            <person name="Skrede I."/>
            <person name="Drula E."/>
            <person name="Henrissat B."/>
            <person name="Morin E."/>
            <person name="Kohler A."/>
            <person name="Barry K."/>
            <person name="LaButti K."/>
            <person name="Morin E."/>
            <person name="Salamov A."/>
            <person name="Lipzen A."/>
            <person name="Mereny Z."/>
            <person name="Hegedus B."/>
            <person name="Baldrian P."/>
            <person name="Stursova M."/>
            <person name="Weitz H."/>
            <person name="Taylor A."/>
            <person name="Grigoriev I.V."/>
            <person name="Nagy L.G."/>
            <person name="Martin F."/>
            <person name="Kauserud H."/>
        </authorList>
    </citation>
    <scope>NUCLEOTIDE SEQUENCE</scope>
    <source>
        <strain evidence="2">9144</strain>
    </source>
</reference>
<proteinExistence type="predicted"/>
<feature type="compositionally biased region" description="Basic residues" evidence="1">
    <location>
        <begin position="270"/>
        <end position="280"/>
    </location>
</feature>
<accession>A0AAD6VKN5</accession>
<feature type="compositionally biased region" description="Low complexity" evidence="1">
    <location>
        <begin position="243"/>
        <end position="253"/>
    </location>
</feature>
<evidence type="ECO:0000313" key="2">
    <source>
        <dbReference type="EMBL" id="KAJ7215817.1"/>
    </source>
</evidence>
<feature type="region of interest" description="Disordered" evidence="1">
    <location>
        <begin position="1"/>
        <end position="27"/>
    </location>
</feature>
<dbReference type="Proteomes" id="UP001219525">
    <property type="component" value="Unassembled WGS sequence"/>
</dbReference>